<feature type="compositionally biased region" description="Basic and acidic residues" evidence="1">
    <location>
        <begin position="1"/>
        <end position="12"/>
    </location>
</feature>
<dbReference type="OrthoDB" id="9814245at2"/>
<keyword evidence="3" id="KW-1185">Reference proteome</keyword>
<feature type="compositionally biased region" description="Basic residues" evidence="1">
    <location>
        <begin position="125"/>
        <end position="134"/>
    </location>
</feature>
<feature type="region of interest" description="Disordered" evidence="1">
    <location>
        <begin position="1"/>
        <end position="134"/>
    </location>
</feature>
<evidence type="ECO:0000313" key="2">
    <source>
        <dbReference type="EMBL" id="SFM85092.1"/>
    </source>
</evidence>
<dbReference type="InterPro" id="IPR019626">
    <property type="entry name" value="Stress-induced_KGG_rpt"/>
</dbReference>
<accession>A0A1I4U7Z9</accession>
<feature type="compositionally biased region" description="Basic and acidic residues" evidence="1">
    <location>
        <begin position="23"/>
        <end position="78"/>
    </location>
</feature>
<organism evidence="2 3">
    <name type="scientific">Nitrosomonas communis</name>
    <dbReference type="NCBI Taxonomy" id="44574"/>
    <lineage>
        <taxon>Bacteria</taxon>
        <taxon>Pseudomonadati</taxon>
        <taxon>Pseudomonadota</taxon>
        <taxon>Betaproteobacteria</taxon>
        <taxon>Nitrosomonadales</taxon>
        <taxon>Nitrosomonadaceae</taxon>
        <taxon>Nitrosomonas</taxon>
    </lineage>
</organism>
<protein>
    <submittedName>
        <fullName evidence="2">Stress-induced acidophilic repeat motif-containing protein</fullName>
    </submittedName>
</protein>
<dbReference type="RefSeq" id="WP_074906675.1">
    <property type="nucleotide sequence ID" value="NZ_FOUB01000061.1"/>
</dbReference>
<evidence type="ECO:0000313" key="3">
    <source>
        <dbReference type="Proteomes" id="UP000183287"/>
    </source>
</evidence>
<dbReference type="AlphaFoldDB" id="A0A1I4U7Z9"/>
<feature type="compositionally biased region" description="Basic and acidic residues" evidence="1">
    <location>
        <begin position="95"/>
        <end position="104"/>
    </location>
</feature>
<dbReference type="Proteomes" id="UP000183287">
    <property type="component" value="Unassembled WGS sequence"/>
</dbReference>
<dbReference type="Pfam" id="PF10685">
    <property type="entry name" value="KGG"/>
    <property type="match status" value="2"/>
</dbReference>
<reference evidence="3" key="1">
    <citation type="submission" date="2016-10" db="EMBL/GenBank/DDBJ databases">
        <authorList>
            <person name="Varghese N."/>
            <person name="Submissions S."/>
        </authorList>
    </citation>
    <scope>NUCLEOTIDE SEQUENCE [LARGE SCALE GENOMIC DNA]</scope>
    <source>
        <strain evidence="3">Nm44</strain>
    </source>
</reference>
<name>A0A1I4U7Z9_9PROT</name>
<gene>
    <name evidence="2" type="ORF">SAMN05421863_10612</name>
</gene>
<sequence>MPSNKGKDEDNKGTSQRGFASMDEDKQREIASKGGKAAHEKGTAHEFISEEAREAGRAAHDKGTAHEFTSEEAREAGRKGGQSHGKGASKDEDESSSRSRGKGDSEDEDESSSSTRGGTSEQHAKAGRQSHKNR</sequence>
<evidence type="ECO:0000256" key="1">
    <source>
        <dbReference type="SAM" id="MobiDB-lite"/>
    </source>
</evidence>
<dbReference type="EMBL" id="FOUB01000061">
    <property type="protein sequence ID" value="SFM85092.1"/>
    <property type="molecule type" value="Genomic_DNA"/>
</dbReference>
<feature type="compositionally biased region" description="Low complexity" evidence="1">
    <location>
        <begin position="112"/>
        <end position="121"/>
    </location>
</feature>
<proteinExistence type="predicted"/>
<dbReference type="STRING" id="44574.AAW31_11270"/>